<accession>A0A158EGX5</accession>
<comment type="caution">
    <text evidence="2">The sequence shown here is derived from an EMBL/GenBank/DDBJ whole genome shotgun (WGS) entry which is preliminary data.</text>
</comment>
<name>A0A158EGX5_9BURK</name>
<feature type="region of interest" description="Disordered" evidence="1">
    <location>
        <begin position="96"/>
        <end position="122"/>
    </location>
</feature>
<reference evidence="2" key="1">
    <citation type="submission" date="2016-01" db="EMBL/GenBank/DDBJ databases">
        <authorList>
            <person name="Peeters C."/>
        </authorList>
    </citation>
    <scope>NUCLEOTIDE SEQUENCE</scope>
    <source>
        <strain evidence="2">LMG 29321</strain>
    </source>
</reference>
<dbReference type="AlphaFoldDB" id="A0A158EGX5"/>
<organism evidence="2 3">
    <name type="scientific">Caballeronia calidae</name>
    <dbReference type="NCBI Taxonomy" id="1777139"/>
    <lineage>
        <taxon>Bacteria</taxon>
        <taxon>Pseudomonadati</taxon>
        <taxon>Pseudomonadota</taxon>
        <taxon>Betaproteobacteria</taxon>
        <taxon>Burkholderiales</taxon>
        <taxon>Burkholderiaceae</taxon>
        <taxon>Caballeronia</taxon>
    </lineage>
</organism>
<dbReference type="EMBL" id="FCOX02000101">
    <property type="protein sequence ID" value="SAL06115.1"/>
    <property type="molecule type" value="Genomic_DNA"/>
</dbReference>
<keyword evidence="3" id="KW-1185">Reference proteome</keyword>
<feature type="compositionally biased region" description="Polar residues" evidence="1">
    <location>
        <begin position="31"/>
        <end position="46"/>
    </location>
</feature>
<proteinExistence type="predicted"/>
<sequence>MSKVSLTPNGIAPAGEHALTRQETGKIGSINKRSVSPSGGQESLSQLPCLDGRRGSPSKFGSPTSRLVAVNAQANPWPNYDLDEILNALKEAPVKPAPESAKSVEGETAASDVKHNGIAKHPRSPFPELALNYAAALMAEELPELFAPPQASCLGSTVAATQAQMRAAYKLENQFRSAPLPSTLKPRIKQRLAEWLEKERALLKKQRDLGKPKKPDADKPGALKADDTAALIRAQAKLRQAGEVNDPELKLRLLQVGALCHRNAHHGVNRGGVDWGSHRDAVGKAYEVAIRHAHALAKQRDKSVADDLLAQIQNDCKQLSIKP</sequence>
<evidence type="ECO:0000313" key="3">
    <source>
        <dbReference type="Proteomes" id="UP000071859"/>
    </source>
</evidence>
<evidence type="ECO:0000313" key="2">
    <source>
        <dbReference type="EMBL" id="SAL06115.1"/>
    </source>
</evidence>
<protein>
    <submittedName>
        <fullName evidence="2">Uncharacterized protein</fullName>
    </submittedName>
</protein>
<dbReference type="Proteomes" id="UP000071859">
    <property type="component" value="Unassembled WGS sequence"/>
</dbReference>
<gene>
    <name evidence="2" type="ORF">AWB78_07885</name>
</gene>
<feature type="region of interest" description="Disordered" evidence="1">
    <location>
        <begin position="1"/>
        <end position="64"/>
    </location>
</feature>
<evidence type="ECO:0000256" key="1">
    <source>
        <dbReference type="SAM" id="MobiDB-lite"/>
    </source>
</evidence>